<dbReference type="PROSITE" id="PS00028">
    <property type="entry name" value="ZINC_FINGER_C2H2_1"/>
    <property type="match status" value="2"/>
</dbReference>
<feature type="domain" description="C2H2-type" evidence="9">
    <location>
        <begin position="34"/>
        <end position="63"/>
    </location>
</feature>
<evidence type="ECO:0000313" key="10">
    <source>
        <dbReference type="EMBL" id="KIJ40941.1"/>
    </source>
</evidence>
<dbReference type="GO" id="GO:0005667">
    <property type="term" value="C:transcription regulator complex"/>
    <property type="evidence" value="ECO:0007669"/>
    <property type="project" value="TreeGrafter"/>
</dbReference>
<dbReference type="SUPFAM" id="SSF57667">
    <property type="entry name" value="beta-beta-alpha zinc fingers"/>
    <property type="match status" value="1"/>
</dbReference>
<evidence type="ECO:0000256" key="7">
    <source>
        <dbReference type="ARBA" id="ARBA00023242"/>
    </source>
</evidence>
<organism evidence="10 11">
    <name type="scientific">Sphaerobolus stellatus (strain SS14)</name>
    <dbReference type="NCBI Taxonomy" id="990650"/>
    <lineage>
        <taxon>Eukaryota</taxon>
        <taxon>Fungi</taxon>
        <taxon>Dikarya</taxon>
        <taxon>Basidiomycota</taxon>
        <taxon>Agaricomycotina</taxon>
        <taxon>Agaricomycetes</taxon>
        <taxon>Phallomycetidae</taxon>
        <taxon>Geastrales</taxon>
        <taxon>Sphaerobolaceae</taxon>
        <taxon>Sphaerobolus</taxon>
    </lineage>
</organism>
<dbReference type="Gene3D" id="3.30.160.60">
    <property type="entry name" value="Classic Zinc Finger"/>
    <property type="match status" value="2"/>
</dbReference>
<evidence type="ECO:0000256" key="8">
    <source>
        <dbReference type="PROSITE-ProRule" id="PRU00042"/>
    </source>
</evidence>
<keyword evidence="6" id="KW-0238">DNA-binding</keyword>
<dbReference type="Proteomes" id="UP000054279">
    <property type="component" value="Unassembled WGS sequence"/>
</dbReference>
<keyword evidence="4 8" id="KW-0863">Zinc-finger</keyword>
<dbReference type="GO" id="GO:0000785">
    <property type="term" value="C:chromatin"/>
    <property type="evidence" value="ECO:0007669"/>
    <property type="project" value="TreeGrafter"/>
</dbReference>
<evidence type="ECO:0000259" key="9">
    <source>
        <dbReference type="PROSITE" id="PS50157"/>
    </source>
</evidence>
<dbReference type="EMBL" id="KN837140">
    <property type="protein sequence ID" value="KIJ40941.1"/>
    <property type="molecule type" value="Genomic_DNA"/>
</dbReference>
<dbReference type="GO" id="GO:0000981">
    <property type="term" value="F:DNA-binding transcription factor activity, RNA polymerase II-specific"/>
    <property type="evidence" value="ECO:0007669"/>
    <property type="project" value="TreeGrafter"/>
</dbReference>
<evidence type="ECO:0000256" key="2">
    <source>
        <dbReference type="ARBA" id="ARBA00022723"/>
    </source>
</evidence>
<keyword evidence="5" id="KW-0862">Zinc</keyword>
<dbReference type="PANTHER" id="PTHR14003:SF19">
    <property type="entry name" value="YY2 TRANSCRIPTION FACTOR"/>
    <property type="match status" value="1"/>
</dbReference>
<dbReference type="GO" id="GO:0031519">
    <property type="term" value="C:PcG protein complex"/>
    <property type="evidence" value="ECO:0007669"/>
    <property type="project" value="TreeGrafter"/>
</dbReference>
<dbReference type="HOGENOM" id="CLU_002678_42_25_1"/>
<protein>
    <submittedName>
        <fullName evidence="10">Unplaced genomic scaffold SPHSTscaffold_65, whole genome shotgun sequence</fullName>
    </submittedName>
</protein>
<evidence type="ECO:0000256" key="1">
    <source>
        <dbReference type="ARBA" id="ARBA00004123"/>
    </source>
</evidence>
<keyword evidence="7" id="KW-0539">Nucleus</keyword>
<dbReference type="FunFam" id="3.30.160.60:FF:000446">
    <property type="entry name" value="Zinc finger protein"/>
    <property type="match status" value="1"/>
</dbReference>
<evidence type="ECO:0000256" key="5">
    <source>
        <dbReference type="ARBA" id="ARBA00022833"/>
    </source>
</evidence>
<keyword evidence="3" id="KW-0677">Repeat</keyword>
<proteinExistence type="predicted"/>
<gene>
    <name evidence="10" type="ORF">M422DRAFT_173071</name>
</gene>
<evidence type="ECO:0000256" key="6">
    <source>
        <dbReference type="ARBA" id="ARBA00023125"/>
    </source>
</evidence>
<dbReference type="FunFam" id="3.30.160.60:FF:000104">
    <property type="entry name" value="Transcriptional repressor protein YY1"/>
    <property type="match status" value="1"/>
</dbReference>
<dbReference type="AlphaFoldDB" id="A0A0C9VSE3"/>
<dbReference type="GO" id="GO:0008270">
    <property type="term" value="F:zinc ion binding"/>
    <property type="evidence" value="ECO:0007669"/>
    <property type="project" value="UniProtKB-KW"/>
</dbReference>
<evidence type="ECO:0000256" key="4">
    <source>
        <dbReference type="ARBA" id="ARBA00022771"/>
    </source>
</evidence>
<sequence length="67" mass="7511">MSTGRHACPECGRRFEKLSHYKVHLTTHTGEKPHRCPWPGCGKSFSASSNMRRHYRGHTGEDGGQSS</sequence>
<dbReference type="GO" id="GO:0000978">
    <property type="term" value="F:RNA polymerase II cis-regulatory region sequence-specific DNA binding"/>
    <property type="evidence" value="ECO:0007669"/>
    <property type="project" value="TreeGrafter"/>
</dbReference>
<comment type="subcellular location">
    <subcellularLocation>
        <location evidence="1">Nucleus</location>
    </subcellularLocation>
</comment>
<feature type="domain" description="C2H2-type" evidence="9">
    <location>
        <begin position="6"/>
        <end position="33"/>
    </location>
</feature>
<name>A0A0C9VSE3_SPHS4</name>
<dbReference type="SMART" id="SM00355">
    <property type="entry name" value="ZnF_C2H2"/>
    <property type="match status" value="2"/>
</dbReference>
<evidence type="ECO:0000256" key="3">
    <source>
        <dbReference type="ARBA" id="ARBA00022737"/>
    </source>
</evidence>
<dbReference type="OrthoDB" id="6077919at2759"/>
<accession>A0A0C9VSE3</accession>
<keyword evidence="2" id="KW-0479">Metal-binding</keyword>
<dbReference type="PANTHER" id="PTHR14003">
    <property type="entry name" value="TRANSCRIPTIONAL REPRESSOR PROTEIN YY"/>
    <property type="match status" value="1"/>
</dbReference>
<dbReference type="InterPro" id="IPR036236">
    <property type="entry name" value="Znf_C2H2_sf"/>
</dbReference>
<reference evidence="10 11" key="1">
    <citation type="submission" date="2014-06" db="EMBL/GenBank/DDBJ databases">
        <title>Evolutionary Origins and Diversification of the Mycorrhizal Mutualists.</title>
        <authorList>
            <consortium name="DOE Joint Genome Institute"/>
            <consortium name="Mycorrhizal Genomics Consortium"/>
            <person name="Kohler A."/>
            <person name="Kuo A."/>
            <person name="Nagy L.G."/>
            <person name="Floudas D."/>
            <person name="Copeland A."/>
            <person name="Barry K.W."/>
            <person name="Cichocki N."/>
            <person name="Veneault-Fourrey C."/>
            <person name="LaButti K."/>
            <person name="Lindquist E.A."/>
            <person name="Lipzen A."/>
            <person name="Lundell T."/>
            <person name="Morin E."/>
            <person name="Murat C."/>
            <person name="Riley R."/>
            <person name="Ohm R."/>
            <person name="Sun H."/>
            <person name="Tunlid A."/>
            <person name="Henrissat B."/>
            <person name="Grigoriev I.V."/>
            <person name="Hibbett D.S."/>
            <person name="Martin F."/>
        </authorList>
    </citation>
    <scope>NUCLEOTIDE SEQUENCE [LARGE SCALE GENOMIC DNA]</scope>
    <source>
        <strain evidence="10 11">SS14</strain>
    </source>
</reference>
<keyword evidence="11" id="KW-1185">Reference proteome</keyword>
<dbReference type="InterPro" id="IPR013087">
    <property type="entry name" value="Znf_C2H2_type"/>
</dbReference>
<evidence type="ECO:0000313" key="11">
    <source>
        <dbReference type="Proteomes" id="UP000054279"/>
    </source>
</evidence>
<dbReference type="PROSITE" id="PS50157">
    <property type="entry name" value="ZINC_FINGER_C2H2_2"/>
    <property type="match status" value="2"/>
</dbReference>
<dbReference type="Pfam" id="PF00096">
    <property type="entry name" value="zf-C2H2"/>
    <property type="match status" value="2"/>
</dbReference>